<accession>K8E370</accession>
<keyword evidence="2" id="KW-1185">Reference proteome</keyword>
<dbReference type="HOGENOM" id="CLU_1728038_0_0_9"/>
<evidence type="ECO:0000313" key="2">
    <source>
        <dbReference type="Proteomes" id="UP000000212"/>
    </source>
</evidence>
<organism evidence="1 2">
    <name type="scientific">Carnobacterium maltaromaticum LMA28</name>
    <dbReference type="NCBI Taxonomy" id="1234679"/>
    <lineage>
        <taxon>Bacteria</taxon>
        <taxon>Bacillati</taxon>
        <taxon>Bacillota</taxon>
        <taxon>Bacilli</taxon>
        <taxon>Lactobacillales</taxon>
        <taxon>Carnobacteriaceae</taxon>
        <taxon>Carnobacterium</taxon>
    </lineage>
</organism>
<gene>
    <name evidence="1" type="ORF">BN424_1240</name>
</gene>
<dbReference type="AlphaFoldDB" id="K8E370"/>
<name>K8E370_CARML</name>
<dbReference type="KEGG" id="cml:BN424_1240"/>
<dbReference type="RefSeq" id="WP_015076030.1">
    <property type="nucleotide sequence ID" value="NC_019425.2"/>
</dbReference>
<sequence length="151" mass="17147">MNHKIAYNDLRNQALNVAPEELNLNLESENQVYASLIDFKIKDKSMSLFCSFDGTVSLYFEDREPIVGLGMIEGIKTAATSLLISSGQTLGKLELFDESKIDNSFEKERVVLMASQRYVAFVNNQNNSREIQFLDFLIQNVISEIRKSDVI</sequence>
<reference evidence="2" key="1">
    <citation type="journal article" date="2013" name="Genome Announc.">
        <title>Complete Chromosome Sequence of Carnobacterium maltaromaticum LMA 28.</title>
        <authorList>
            <person name="Cailliez-Grimal C."/>
            <person name="Chaillou S."/>
            <person name="Anba-Mondoloni J."/>
            <person name="Loux V."/>
            <person name="Afzal M.I."/>
            <person name="Rahman A."/>
            <person name="Kergourlay G."/>
            <person name="Champomier-Verges M.C."/>
            <person name="Zagorec M."/>
            <person name="Dalgaard P."/>
            <person name="Leisner J.J."/>
            <person name="Prevost H."/>
            <person name="Revol-Junelles A.M."/>
            <person name="Borges F."/>
        </authorList>
    </citation>
    <scope>NUCLEOTIDE SEQUENCE</scope>
    <source>
        <strain evidence="2">LMA28</strain>
    </source>
</reference>
<dbReference type="STRING" id="1234679.BN424_1240"/>
<proteinExistence type="predicted"/>
<dbReference type="EMBL" id="HE999757">
    <property type="protein sequence ID" value="CCO10682.2"/>
    <property type="molecule type" value="Genomic_DNA"/>
</dbReference>
<protein>
    <submittedName>
        <fullName evidence="1">Uncharacterized protein</fullName>
    </submittedName>
</protein>
<evidence type="ECO:0000313" key="1">
    <source>
        <dbReference type="EMBL" id="CCO10682.2"/>
    </source>
</evidence>
<dbReference type="Proteomes" id="UP000000212">
    <property type="component" value="Chromosome"/>
</dbReference>